<dbReference type="PANTHER" id="PTHR46630">
    <property type="entry name" value="TETRATRICOPEPTIDE REPEAT PROTEIN 29"/>
    <property type="match status" value="1"/>
</dbReference>
<dbReference type="PANTHER" id="PTHR46630:SF1">
    <property type="entry name" value="TETRATRICOPEPTIDE REPEAT PROTEIN 29"/>
    <property type="match status" value="1"/>
</dbReference>
<evidence type="ECO:0000256" key="4">
    <source>
        <dbReference type="ARBA" id="ARBA00022803"/>
    </source>
</evidence>
<accession>A0A7G3G715</accession>
<dbReference type="Gene3D" id="1.25.40.10">
    <property type="entry name" value="Tetratricopeptide repeat domain"/>
    <property type="match status" value="2"/>
</dbReference>
<reference evidence="6 7" key="1">
    <citation type="submission" date="2018-01" db="EMBL/GenBank/DDBJ databases">
        <title>Genome sequence of Iodobacter sp. strain PCH194 isolated from Indian Trans-Himalaya.</title>
        <authorList>
            <person name="Kumar V."/>
            <person name="Thakur V."/>
            <person name="Kumar S."/>
            <person name="Singh D."/>
        </authorList>
    </citation>
    <scope>NUCLEOTIDE SEQUENCE [LARGE SCALE GENOMIC DNA]</scope>
    <source>
        <strain evidence="6 7">PCH194</strain>
    </source>
</reference>
<name>A0A7G3G715_9NEIS</name>
<evidence type="ECO:0000256" key="2">
    <source>
        <dbReference type="ARBA" id="ARBA00022490"/>
    </source>
</evidence>
<evidence type="ECO:0000313" key="7">
    <source>
        <dbReference type="Proteomes" id="UP000515917"/>
    </source>
</evidence>
<proteinExistence type="inferred from homology"/>
<comment type="similarity">
    <text evidence="5">Belongs to the Rap family.</text>
</comment>
<protein>
    <recommendedName>
        <fullName evidence="8">ATP-dependent transcriptional regulator</fullName>
    </recommendedName>
</protein>
<sequence length="323" mass="35700">MPLIPCDIDRLIASADEILALQTNESLQLAKLAQMQAHSIGYIQGEVRAGLIFGKAQLILGELQGALNTLQLTLLMAEDGSLEKAQLLEQIARGHFDLGDSTLAAKLWQECTQIALVQQHFSPLIHAHIGLGQIHFGFENYPAALYSHYQAFEYLHTSSSTELRCQVYANIVLDLLSLERQSEAAAMLQRLQDAALTQRSLSTDIETYRLKGLLDLANQQVSDARSHFATALKICHLQANPWSEAMSLLGLGRCDLADQAWAAALAHLNKALEIACGLQNPHLLCKIHFALSSCYEGLNELHTAKIHLTEYLQFKQLLQPKVS</sequence>
<dbReference type="AlphaFoldDB" id="A0A7G3G715"/>
<dbReference type="Proteomes" id="UP000515917">
    <property type="component" value="Chromosome"/>
</dbReference>
<evidence type="ECO:0000256" key="5">
    <source>
        <dbReference type="ARBA" id="ARBA00038253"/>
    </source>
</evidence>
<dbReference type="GO" id="GO:0005737">
    <property type="term" value="C:cytoplasm"/>
    <property type="evidence" value="ECO:0007669"/>
    <property type="project" value="UniProtKB-SubCell"/>
</dbReference>
<evidence type="ECO:0000256" key="1">
    <source>
        <dbReference type="ARBA" id="ARBA00004496"/>
    </source>
</evidence>
<comment type="subcellular location">
    <subcellularLocation>
        <location evidence="1">Cytoplasm</location>
    </subcellularLocation>
</comment>
<organism evidence="6 7">
    <name type="scientific">Iodobacter fluviatilis</name>
    <dbReference type="NCBI Taxonomy" id="537"/>
    <lineage>
        <taxon>Bacteria</taxon>
        <taxon>Pseudomonadati</taxon>
        <taxon>Pseudomonadota</taxon>
        <taxon>Betaproteobacteria</taxon>
        <taxon>Neisseriales</taxon>
        <taxon>Chitinibacteraceae</taxon>
        <taxon>Iodobacter</taxon>
    </lineage>
</organism>
<gene>
    <name evidence="6" type="ORF">C1H71_05270</name>
</gene>
<keyword evidence="7" id="KW-1185">Reference proteome</keyword>
<evidence type="ECO:0008006" key="8">
    <source>
        <dbReference type="Google" id="ProtNLM"/>
    </source>
</evidence>
<dbReference type="InterPro" id="IPR051476">
    <property type="entry name" value="Bac_ResReg_Asp_Phosphatase"/>
</dbReference>
<keyword evidence="3" id="KW-0677">Repeat</keyword>
<dbReference type="KEGG" id="ifl:C1H71_05270"/>
<keyword evidence="4" id="KW-0802">TPR repeat</keyword>
<evidence type="ECO:0000313" key="6">
    <source>
        <dbReference type="EMBL" id="QBC43016.1"/>
    </source>
</evidence>
<dbReference type="RefSeq" id="WP_130105624.1">
    <property type="nucleotide sequence ID" value="NZ_CP025781.1"/>
</dbReference>
<dbReference type="SUPFAM" id="SSF48452">
    <property type="entry name" value="TPR-like"/>
    <property type="match status" value="2"/>
</dbReference>
<evidence type="ECO:0000256" key="3">
    <source>
        <dbReference type="ARBA" id="ARBA00022737"/>
    </source>
</evidence>
<dbReference type="EMBL" id="CP025781">
    <property type="protein sequence ID" value="QBC43016.1"/>
    <property type="molecule type" value="Genomic_DNA"/>
</dbReference>
<keyword evidence="2" id="KW-0963">Cytoplasm</keyword>
<dbReference type="InterPro" id="IPR011990">
    <property type="entry name" value="TPR-like_helical_dom_sf"/>
</dbReference>